<evidence type="ECO:0000256" key="2">
    <source>
        <dbReference type="SAM" id="SignalP"/>
    </source>
</evidence>
<evidence type="ECO:0008006" key="5">
    <source>
        <dbReference type="Google" id="ProtNLM"/>
    </source>
</evidence>
<evidence type="ECO:0000313" key="4">
    <source>
        <dbReference type="Proteomes" id="UP001348098"/>
    </source>
</evidence>
<keyword evidence="1" id="KW-0812">Transmembrane</keyword>
<keyword evidence="4" id="KW-1185">Reference proteome</keyword>
<dbReference type="EMBL" id="JAYKYQ010000002">
    <property type="protein sequence ID" value="MEB3509665.1"/>
    <property type="molecule type" value="Genomic_DNA"/>
</dbReference>
<keyword evidence="1" id="KW-0472">Membrane</keyword>
<proteinExistence type="predicted"/>
<name>A0ABU6AQI3_9NOCA</name>
<evidence type="ECO:0000313" key="3">
    <source>
        <dbReference type="EMBL" id="MEB3509665.1"/>
    </source>
</evidence>
<feature type="chain" id="PRO_5047534717" description="Secreted protein" evidence="2">
    <location>
        <begin position="29"/>
        <end position="81"/>
    </location>
</feature>
<dbReference type="RefSeq" id="WP_195077678.1">
    <property type="nucleotide sequence ID" value="NZ_JAYESH010000001.1"/>
</dbReference>
<feature type="signal peptide" evidence="2">
    <location>
        <begin position="1"/>
        <end position="28"/>
    </location>
</feature>
<gene>
    <name evidence="3" type="ORF">U3653_06525</name>
</gene>
<sequence length="81" mass="8487">MTKTKVIAAVSAAACVPLIAFGSGVATASPEGAPVPAPPAAVDVSQHGQVQTNDAFLFWAPFFWPVCFFPPFIFFFPVCLA</sequence>
<comment type="caution">
    <text evidence="3">The sequence shown here is derived from an EMBL/GenBank/DDBJ whole genome shotgun (WGS) entry which is preliminary data.</text>
</comment>
<feature type="transmembrane region" description="Helical" evidence="1">
    <location>
        <begin position="62"/>
        <end position="80"/>
    </location>
</feature>
<evidence type="ECO:0000256" key="1">
    <source>
        <dbReference type="SAM" id="Phobius"/>
    </source>
</evidence>
<dbReference type="Proteomes" id="UP001348098">
    <property type="component" value="Unassembled WGS sequence"/>
</dbReference>
<reference evidence="3 4" key="1">
    <citation type="submission" date="2023-12" db="EMBL/GenBank/DDBJ databases">
        <title>novel species in genus Nocarida.</title>
        <authorList>
            <person name="Li Z."/>
        </authorList>
    </citation>
    <scope>NUCLEOTIDE SEQUENCE [LARGE SCALE GENOMIC DNA]</scope>
    <source>
        <strain evidence="3 4">CDC186</strain>
    </source>
</reference>
<keyword evidence="1" id="KW-1133">Transmembrane helix</keyword>
<accession>A0ABU6AQI3</accession>
<organism evidence="3 4">
    <name type="scientific">Nocardia implantans</name>
    <dbReference type="NCBI Taxonomy" id="3108168"/>
    <lineage>
        <taxon>Bacteria</taxon>
        <taxon>Bacillati</taxon>
        <taxon>Actinomycetota</taxon>
        <taxon>Actinomycetes</taxon>
        <taxon>Mycobacteriales</taxon>
        <taxon>Nocardiaceae</taxon>
        <taxon>Nocardia</taxon>
    </lineage>
</organism>
<keyword evidence="2" id="KW-0732">Signal</keyword>
<protein>
    <recommendedName>
        <fullName evidence="5">Secreted protein</fullName>
    </recommendedName>
</protein>